<name>A0ABT0CF49_THEVL</name>
<dbReference type="InterPro" id="IPR036869">
    <property type="entry name" value="J_dom_sf"/>
</dbReference>
<dbReference type="InterPro" id="IPR001623">
    <property type="entry name" value="DnaJ_domain"/>
</dbReference>
<dbReference type="SMART" id="SM00271">
    <property type="entry name" value="DnaJ"/>
    <property type="match status" value="1"/>
</dbReference>
<dbReference type="Gene3D" id="1.10.287.110">
    <property type="entry name" value="DnaJ domain"/>
    <property type="match status" value="1"/>
</dbReference>
<evidence type="ECO:0000313" key="2">
    <source>
        <dbReference type="EMBL" id="MCJ2544414.1"/>
    </source>
</evidence>
<dbReference type="InterPro" id="IPR052763">
    <property type="entry name" value="DnaJ_C4"/>
</dbReference>
<dbReference type="SUPFAM" id="SSF46565">
    <property type="entry name" value="Chaperone J-domain"/>
    <property type="match status" value="1"/>
</dbReference>
<protein>
    <submittedName>
        <fullName evidence="2">DnaJ domain-containing protein</fullName>
    </submittedName>
</protein>
<reference evidence="2" key="1">
    <citation type="submission" date="2021-02" db="EMBL/GenBank/DDBJ databases">
        <title>The CRISPR/cas machinery reduction and long-range gene transfer in the hot spring cyanobacterium Synechococcus.</title>
        <authorList>
            <person name="Dvorak P."/>
            <person name="Jahodarova E."/>
            <person name="Hasler P."/>
            <person name="Poulickova A."/>
        </authorList>
    </citation>
    <scope>NUCLEOTIDE SEQUENCE</scope>
    <source>
        <strain evidence="2">Rupite</strain>
    </source>
</reference>
<dbReference type="CDD" id="cd06257">
    <property type="entry name" value="DnaJ"/>
    <property type="match status" value="1"/>
</dbReference>
<comment type="caution">
    <text evidence="2">The sequence shown here is derived from an EMBL/GenBank/DDBJ whole genome shotgun (WGS) entry which is preliminary data.</text>
</comment>
<dbReference type="PROSITE" id="PS50076">
    <property type="entry name" value="DNAJ_2"/>
    <property type="match status" value="1"/>
</dbReference>
<sequence length="230" mass="25934">MAEGAASGSHYDTLGVSALATAAEIKRAYRHLVKHHHPDSLLAKKDRATSERIRQINAAYTVLKDPQSRRDYDRQLYNHRAASRPQPTGSPGETVSQEATAREAWIRQVYTPLNRILGPLLSSLKPQLNALAADPFDPDLLDSFVGYLEECRQKLAQAQQIFRRIPNPSSLGGVASRLYYSLNHLEDALEELNYFPLNFDDRHLHTGQELFRRAKGLRTEAMDAYASRSH</sequence>
<feature type="domain" description="J" evidence="1">
    <location>
        <begin position="9"/>
        <end position="76"/>
    </location>
</feature>
<keyword evidence="3" id="KW-1185">Reference proteome</keyword>
<dbReference type="EMBL" id="JAFIRA010000063">
    <property type="protein sequence ID" value="MCJ2544414.1"/>
    <property type="molecule type" value="Genomic_DNA"/>
</dbReference>
<evidence type="ECO:0000313" key="3">
    <source>
        <dbReference type="Proteomes" id="UP000830835"/>
    </source>
</evidence>
<evidence type="ECO:0000259" key="1">
    <source>
        <dbReference type="PROSITE" id="PS50076"/>
    </source>
</evidence>
<organism evidence="2 3">
    <name type="scientific">Thermostichus vulcanus str. 'Rupite'</name>
    <dbReference type="NCBI Taxonomy" id="2813851"/>
    <lineage>
        <taxon>Bacteria</taxon>
        <taxon>Bacillati</taxon>
        <taxon>Cyanobacteriota</taxon>
        <taxon>Cyanophyceae</taxon>
        <taxon>Thermostichales</taxon>
        <taxon>Thermostichaceae</taxon>
        <taxon>Thermostichus</taxon>
    </lineage>
</organism>
<dbReference type="PRINTS" id="PR00625">
    <property type="entry name" value="JDOMAIN"/>
</dbReference>
<dbReference type="PANTHER" id="PTHR44825">
    <property type="match status" value="1"/>
</dbReference>
<proteinExistence type="predicted"/>
<dbReference type="PANTHER" id="PTHR44825:SF1">
    <property type="entry name" value="DNAJ HOMOLOG SUBFAMILY C MEMBER 4"/>
    <property type="match status" value="1"/>
</dbReference>
<gene>
    <name evidence="2" type="ORF">JX360_16125</name>
</gene>
<dbReference type="Proteomes" id="UP000830835">
    <property type="component" value="Unassembled WGS sequence"/>
</dbReference>
<dbReference type="Pfam" id="PF00226">
    <property type="entry name" value="DnaJ"/>
    <property type="match status" value="1"/>
</dbReference>
<accession>A0ABT0CF49</accession>
<dbReference type="RefSeq" id="WP_244352946.1">
    <property type="nucleotide sequence ID" value="NZ_JAFIRA010000063.1"/>
</dbReference>